<evidence type="ECO:0000256" key="4">
    <source>
        <dbReference type="ARBA" id="ARBA00022771"/>
    </source>
</evidence>
<feature type="compositionally biased region" description="Basic and acidic residues" evidence="10">
    <location>
        <begin position="202"/>
        <end position="220"/>
    </location>
</feature>
<dbReference type="Pfam" id="PF17121">
    <property type="entry name" value="zf-C3HC4_5"/>
    <property type="match status" value="1"/>
</dbReference>
<accession>A0A0K3CC97</accession>
<evidence type="ECO:0000256" key="6">
    <source>
        <dbReference type="ARBA" id="ARBA00023242"/>
    </source>
</evidence>
<evidence type="ECO:0000313" key="12">
    <source>
        <dbReference type="EMBL" id="CTR06528.1"/>
    </source>
</evidence>
<dbReference type="Gene3D" id="3.30.40.10">
    <property type="entry name" value="Zinc/RING finger domain, C3HC4 (zinc finger)"/>
    <property type="match status" value="1"/>
</dbReference>
<keyword evidence="6" id="KW-0539">Nucleus</keyword>
<dbReference type="Pfam" id="PF06391">
    <property type="entry name" value="MAT1"/>
    <property type="match status" value="1"/>
</dbReference>
<dbReference type="PROSITE" id="PS00518">
    <property type="entry name" value="ZF_RING_1"/>
    <property type="match status" value="1"/>
</dbReference>
<evidence type="ECO:0000256" key="9">
    <source>
        <dbReference type="PROSITE-ProRule" id="PRU00175"/>
    </source>
</evidence>
<dbReference type="InterPro" id="IPR015877">
    <property type="entry name" value="MAT1_centre"/>
</dbReference>
<dbReference type="PANTHER" id="PTHR12683:SF13">
    <property type="entry name" value="CDK-ACTIVATING KINASE ASSEMBLY FACTOR MAT1"/>
    <property type="match status" value="1"/>
</dbReference>
<gene>
    <name evidence="12" type="primary">FGENESH: predicted gene_4.165</name>
    <name evidence="12" type="ORF">BN2166_0023890</name>
</gene>
<dbReference type="InterPro" id="IPR001841">
    <property type="entry name" value="Znf_RING"/>
</dbReference>
<dbReference type="GO" id="GO:0070985">
    <property type="term" value="C:transcription factor TFIIK complex"/>
    <property type="evidence" value="ECO:0007669"/>
    <property type="project" value="UniProtKB-ARBA"/>
</dbReference>
<dbReference type="PROSITE" id="PS50089">
    <property type="entry name" value="ZF_RING_2"/>
    <property type="match status" value="1"/>
</dbReference>
<name>A0A0K3CC97_RHOTO</name>
<feature type="compositionally biased region" description="Low complexity" evidence="10">
    <location>
        <begin position="11"/>
        <end position="40"/>
    </location>
</feature>
<sequence>MAAPKPRFFLGSKRGGAAPSSASRTSTPSSSARATPSSSKAPPPPADAPILGADGDRRMQEFSSPDDVCPVCKVDRYLNPKLRLMVSKCYHKMCESCLDRLFSLGPEPCPVCGQTIRKSQFQPQIFENLEVQKEVAVRKRTAKIFNKSREDFPSDAAYNDYLEEYESITFSLIHAIGSDLAATEAKIRAYELQNRQSIEDNEERREREKAELEAREKGRGTDAASIVAASRKRSSARDAFPSTDDSGIPRLKFLANLTNKSHSPSSEPEEPLDALDPLDNETLYDSYDALYTIFPRLSVARESGGKSYDPGVGALVKEAGTADEGGFRVEEVWEKAVRSAVAGLWDAPLGWEDPGPSAEGNGVAASAMQVDIAG</sequence>
<dbReference type="AlphaFoldDB" id="A0A0K3CC97"/>
<proteinExistence type="predicted"/>
<protein>
    <recommendedName>
        <fullName evidence="2">RNA polymerase II transcription factor B subunit 3</fullName>
    </recommendedName>
    <alternativeName>
        <fullName evidence="8">RNA polymerase II transcription factor B 38 kDa subunit</fullName>
    </alternativeName>
    <alternativeName>
        <fullName evidence="7">RNA polymerase II transcription factor B p38 subunit</fullName>
    </alternativeName>
</protein>
<dbReference type="GO" id="GO:0006357">
    <property type="term" value="P:regulation of transcription by RNA polymerase II"/>
    <property type="evidence" value="ECO:0007669"/>
    <property type="project" value="TreeGrafter"/>
</dbReference>
<dbReference type="Proteomes" id="UP000199069">
    <property type="component" value="Unassembled WGS sequence"/>
</dbReference>
<organism evidence="12 13">
    <name type="scientific">Rhodotorula toruloides</name>
    <name type="common">Yeast</name>
    <name type="synonym">Rhodosporidium toruloides</name>
    <dbReference type="NCBI Taxonomy" id="5286"/>
    <lineage>
        <taxon>Eukaryota</taxon>
        <taxon>Fungi</taxon>
        <taxon>Dikarya</taxon>
        <taxon>Basidiomycota</taxon>
        <taxon>Pucciniomycotina</taxon>
        <taxon>Microbotryomycetes</taxon>
        <taxon>Sporidiobolales</taxon>
        <taxon>Sporidiobolaceae</taxon>
        <taxon>Rhodotorula</taxon>
    </lineage>
</organism>
<feature type="domain" description="RING-type" evidence="11">
    <location>
        <begin position="69"/>
        <end position="112"/>
    </location>
</feature>
<dbReference type="PANTHER" id="PTHR12683">
    <property type="entry name" value="CDK-ACTIVATING KINASE ASSEMBLY FACTOR MAT1"/>
    <property type="match status" value="1"/>
</dbReference>
<feature type="region of interest" description="Disordered" evidence="10">
    <location>
        <begin position="197"/>
        <end position="244"/>
    </location>
</feature>
<evidence type="ECO:0000256" key="3">
    <source>
        <dbReference type="ARBA" id="ARBA00022723"/>
    </source>
</evidence>
<dbReference type="STRING" id="5286.A0A0K3CC97"/>
<evidence type="ECO:0000256" key="2">
    <source>
        <dbReference type="ARBA" id="ARBA00022257"/>
    </source>
</evidence>
<evidence type="ECO:0000259" key="11">
    <source>
        <dbReference type="PROSITE" id="PS50089"/>
    </source>
</evidence>
<evidence type="ECO:0000256" key="1">
    <source>
        <dbReference type="ARBA" id="ARBA00004123"/>
    </source>
</evidence>
<feature type="compositionally biased region" description="Acidic residues" evidence="10">
    <location>
        <begin position="267"/>
        <end position="279"/>
    </location>
</feature>
<evidence type="ECO:0000256" key="5">
    <source>
        <dbReference type="ARBA" id="ARBA00022833"/>
    </source>
</evidence>
<dbReference type="OMA" id="DAAYNDY"/>
<dbReference type="NCBIfam" id="TIGR00570">
    <property type="entry name" value="cdk7"/>
    <property type="match status" value="1"/>
</dbReference>
<feature type="region of interest" description="Disordered" evidence="10">
    <location>
        <begin position="258"/>
        <end position="279"/>
    </location>
</feature>
<keyword evidence="3" id="KW-0479">Metal-binding</keyword>
<dbReference type="InterPro" id="IPR004575">
    <property type="entry name" value="MAT1/Tfb3"/>
</dbReference>
<dbReference type="SUPFAM" id="SSF57850">
    <property type="entry name" value="RING/U-box"/>
    <property type="match status" value="1"/>
</dbReference>
<evidence type="ECO:0000313" key="13">
    <source>
        <dbReference type="Proteomes" id="UP000199069"/>
    </source>
</evidence>
<keyword evidence="5" id="KW-0862">Zinc</keyword>
<keyword evidence="4 9" id="KW-0863">Zinc-finger</keyword>
<evidence type="ECO:0000256" key="10">
    <source>
        <dbReference type="SAM" id="MobiDB-lite"/>
    </source>
</evidence>
<keyword evidence="13" id="KW-1185">Reference proteome</keyword>
<evidence type="ECO:0000256" key="8">
    <source>
        <dbReference type="ARBA" id="ARBA00033277"/>
    </source>
</evidence>
<dbReference type="FunFam" id="3.30.40.10:FF:000037">
    <property type="entry name" value="Cdk-activating kinase assembly factor MAT1, centre"/>
    <property type="match status" value="1"/>
</dbReference>
<dbReference type="GO" id="GO:0061575">
    <property type="term" value="F:cyclin-dependent protein serine/threonine kinase activator activity"/>
    <property type="evidence" value="ECO:0007669"/>
    <property type="project" value="InterPro"/>
</dbReference>
<dbReference type="InterPro" id="IPR017907">
    <property type="entry name" value="Znf_RING_CS"/>
</dbReference>
<dbReference type="SMART" id="SM00184">
    <property type="entry name" value="RING"/>
    <property type="match status" value="1"/>
</dbReference>
<reference evidence="12 13" key="1">
    <citation type="submission" date="2015-07" db="EMBL/GenBank/DDBJ databases">
        <authorList>
            <person name="Cajimat M.N.B."/>
            <person name="Milazzo M.L."/>
            <person name="Fulhorst C.F."/>
        </authorList>
    </citation>
    <scope>NUCLEOTIDE SEQUENCE [LARGE SCALE GENOMIC DNA]</scope>
    <source>
        <strain evidence="12">Single colony</strain>
    </source>
</reference>
<evidence type="ECO:0000256" key="7">
    <source>
        <dbReference type="ARBA" id="ARBA00029873"/>
    </source>
</evidence>
<dbReference type="CDD" id="cd16573">
    <property type="entry name" value="RING-HC_TFB3-like"/>
    <property type="match status" value="1"/>
</dbReference>
<dbReference type="InterPro" id="IPR013083">
    <property type="entry name" value="Znf_RING/FYVE/PHD"/>
</dbReference>
<dbReference type="GO" id="GO:0006289">
    <property type="term" value="P:nucleotide-excision repair"/>
    <property type="evidence" value="ECO:0007669"/>
    <property type="project" value="InterPro"/>
</dbReference>
<dbReference type="GO" id="GO:0008270">
    <property type="term" value="F:zinc ion binding"/>
    <property type="evidence" value="ECO:0007669"/>
    <property type="project" value="UniProtKB-KW"/>
</dbReference>
<comment type="subcellular location">
    <subcellularLocation>
        <location evidence="1">Nucleus</location>
    </subcellularLocation>
</comment>
<feature type="region of interest" description="Disordered" evidence="10">
    <location>
        <begin position="1"/>
        <end position="65"/>
    </location>
</feature>
<dbReference type="EMBL" id="CWKI01000004">
    <property type="protein sequence ID" value="CTR06528.1"/>
    <property type="molecule type" value="Genomic_DNA"/>
</dbReference>